<keyword evidence="1" id="KW-0812">Transmembrane</keyword>
<feature type="transmembrane region" description="Helical" evidence="1">
    <location>
        <begin position="168"/>
        <end position="189"/>
    </location>
</feature>
<proteinExistence type="predicted"/>
<dbReference type="PANTHER" id="PTHR41324">
    <property type="entry name" value="MEMBRANE PROTEIN-RELATED"/>
    <property type="match status" value="1"/>
</dbReference>
<reference evidence="2 3" key="1">
    <citation type="submission" date="2019-07" db="EMBL/GenBank/DDBJ databases">
        <authorList>
            <person name="Kim J."/>
        </authorList>
    </citation>
    <scope>NUCLEOTIDE SEQUENCE [LARGE SCALE GENOMIC DNA]</scope>
    <source>
        <strain evidence="2 3">JC52</strain>
    </source>
</reference>
<dbReference type="AlphaFoldDB" id="A0A559KF22"/>
<accession>A0A559KF22</accession>
<dbReference type="RefSeq" id="WP_144844656.1">
    <property type="nucleotide sequence ID" value="NZ_VNJI01000006.1"/>
</dbReference>
<dbReference type="InterPro" id="IPR018710">
    <property type="entry name" value="DUF2232"/>
</dbReference>
<dbReference type="OrthoDB" id="2987886at2"/>
<dbReference type="EMBL" id="VNJI01000006">
    <property type="protein sequence ID" value="TVY10717.1"/>
    <property type="molecule type" value="Genomic_DNA"/>
</dbReference>
<name>A0A559KF22_9BACL</name>
<evidence type="ECO:0000313" key="3">
    <source>
        <dbReference type="Proteomes" id="UP000317036"/>
    </source>
</evidence>
<keyword evidence="1" id="KW-1133">Transmembrane helix</keyword>
<feature type="transmembrane region" description="Helical" evidence="1">
    <location>
        <begin position="274"/>
        <end position="296"/>
    </location>
</feature>
<keyword evidence="1" id="KW-0472">Membrane</keyword>
<feature type="transmembrane region" description="Helical" evidence="1">
    <location>
        <begin position="210"/>
        <end position="229"/>
    </location>
</feature>
<feature type="transmembrane region" description="Helical" evidence="1">
    <location>
        <begin position="54"/>
        <end position="87"/>
    </location>
</feature>
<feature type="transmembrane region" description="Helical" evidence="1">
    <location>
        <begin position="12"/>
        <end position="42"/>
    </location>
</feature>
<feature type="transmembrane region" description="Helical" evidence="1">
    <location>
        <begin position="235"/>
        <end position="262"/>
    </location>
</feature>
<dbReference type="PANTHER" id="PTHR41324:SF1">
    <property type="entry name" value="DUF2232 DOMAIN-CONTAINING PROTEIN"/>
    <property type="match status" value="1"/>
</dbReference>
<protein>
    <submittedName>
        <fullName evidence="2">DUF2232 domain-containing protein</fullName>
    </submittedName>
</protein>
<organism evidence="2 3">
    <name type="scientific">Paenibacillus cremeus</name>
    <dbReference type="NCBI Taxonomy" id="2163881"/>
    <lineage>
        <taxon>Bacteria</taxon>
        <taxon>Bacillati</taxon>
        <taxon>Bacillota</taxon>
        <taxon>Bacilli</taxon>
        <taxon>Bacillales</taxon>
        <taxon>Paenibacillaceae</taxon>
        <taxon>Paenibacillus</taxon>
    </lineage>
</organism>
<comment type="caution">
    <text evidence="2">The sequence shown here is derived from an EMBL/GenBank/DDBJ whole genome shotgun (WGS) entry which is preliminary data.</text>
</comment>
<dbReference type="Proteomes" id="UP000317036">
    <property type="component" value="Unassembled WGS sequence"/>
</dbReference>
<feature type="transmembrane region" description="Helical" evidence="1">
    <location>
        <begin position="108"/>
        <end position="128"/>
    </location>
</feature>
<keyword evidence="3" id="KW-1185">Reference proteome</keyword>
<dbReference type="Pfam" id="PF09991">
    <property type="entry name" value="DUF2232"/>
    <property type="match status" value="1"/>
</dbReference>
<evidence type="ECO:0000256" key="1">
    <source>
        <dbReference type="SAM" id="Phobius"/>
    </source>
</evidence>
<sequence>MEGTQKSRMLGWSIAYILILLSIILPLINLITAFLLLVPVLVMYVKLGTRQFALHYVICLAVVYFATSLMFAGWVGALLVSVSLFFLPPVVQMGNLYRKRATARSVMTAGTVTLLAELLLSLIVSNMLGLEPVNKMKQIMAESIQTLPSQLQSMIAIDLDTLLQLTVQMLPCYMIGISLIYAIVTHWLARKILVRSGESIPSFKPIRDWMLPKSFVWLFLISLVLWMFIHDSNSIIFTILLNLSPLLTAAFAIQALSFLFYVAHVNRWNKTLPIIGILLLVFFWPACSIFSLLGVFDVAFPIRDRLTRK</sequence>
<evidence type="ECO:0000313" key="2">
    <source>
        <dbReference type="EMBL" id="TVY10717.1"/>
    </source>
</evidence>
<gene>
    <name evidence="2" type="ORF">FPZ49_06300</name>
</gene>